<proteinExistence type="inferred from homology"/>
<feature type="transmembrane region" description="Helical" evidence="8">
    <location>
        <begin position="22"/>
        <end position="40"/>
    </location>
</feature>
<dbReference type="InterPro" id="IPR011014">
    <property type="entry name" value="MscS_channel_TM-2"/>
</dbReference>
<dbReference type="Gene3D" id="1.10.287.1260">
    <property type="match status" value="1"/>
</dbReference>
<dbReference type="PANTHER" id="PTHR30347:SF1">
    <property type="entry name" value="MECHANOSENSITIVE CHANNEL MSCK"/>
    <property type="match status" value="1"/>
</dbReference>
<accession>A0A1A7C1V3</accession>
<dbReference type="InterPro" id="IPR010920">
    <property type="entry name" value="LSM_dom_sf"/>
</dbReference>
<dbReference type="InterPro" id="IPR052702">
    <property type="entry name" value="MscS-like_channel"/>
</dbReference>
<comment type="subcellular location">
    <subcellularLocation>
        <location evidence="1">Cell membrane</location>
        <topology evidence="1">Multi-pass membrane protein</topology>
    </subcellularLocation>
</comment>
<evidence type="ECO:0000256" key="4">
    <source>
        <dbReference type="ARBA" id="ARBA00022692"/>
    </source>
</evidence>
<sequence>MNQTPLLNLITDFVDDFRQPAILWQALVIVACLALSWAFVRQLRAVLAKRADASTPPASAEVRTRTESFIRILTPVLTALLLGLSQHFLARFQSVNLLSIAIPLCTSMALVRFGFYVLRRIFARRGDISPAMQLLEKVFTVVVWLGMALYITGLWPELHEFLESIIVPLGRNKVSVAAILQAAISVAVLMVLAMWAGTSLDERLMKMQGLHSSLKVVVSRMGRAVLILFSVLVSLSLVGIDLTVLSVFGGAFGVALGFGLQKIAANFVSGFIILLDRSLTIGDMITVGQFSGKVTQINTRYTVLLGGDGVESIVPNEMLISGGVQNMSLSNRMVWLSATVSVGYETDIDVIFPLLEQAAASVPRVSTSKPPSATLVRFGADGLDLQIGFWISDPENGTGGVKSNVNRAIWRTLQQHKVSVPFPQRELRIIGTPPATLAGETEGAPTPPGTQP</sequence>
<evidence type="ECO:0000259" key="10">
    <source>
        <dbReference type="Pfam" id="PF21082"/>
    </source>
</evidence>
<keyword evidence="4 8" id="KW-0812">Transmembrane</keyword>
<dbReference type="SUPFAM" id="SSF82689">
    <property type="entry name" value="Mechanosensitive channel protein MscS (YggB), C-terminal domain"/>
    <property type="match status" value="1"/>
</dbReference>
<dbReference type="GO" id="GO:0005886">
    <property type="term" value="C:plasma membrane"/>
    <property type="evidence" value="ECO:0007669"/>
    <property type="project" value="UniProtKB-SubCell"/>
</dbReference>
<feature type="domain" description="Mechanosensitive ion channel MscS" evidence="9">
    <location>
        <begin position="263"/>
        <end position="328"/>
    </location>
</feature>
<keyword evidence="5 8" id="KW-1133">Transmembrane helix</keyword>
<dbReference type="Pfam" id="PF00924">
    <property type="entry name" value="MS_channel_2nd"/>
    <property type="match status" value="1"/>
</dbReference>
<dbReference type="Pfam" id="PF21082">
    <property type="entry name" value="MS_channel_3rd"/>
    <property type="match status" value="1"/>
</dbReference>
<dbReference type="InterPro" id="IPR023408">
    <property type="entry name" value="MscS_beta-dom_sf"/>
</dbReference>
<evidence type="ECO:0000256" key="2">
    <source>
        <dbReference type="ARBA" id="ARBA00008017"/>
    </source>
</evidence>
<feature type="domain" description="Mechanosensitive ion channel MscS C-terminal" evidence="10">
    <location>
        <begin position="338"/>
        <end position="419"/>
    </location>
</feature>
<evidence type="ECO:0000313" key="12">
    <source>
        <dbReference type="Proteomes" id="UP000092713"/>
    </source>
</evidence>
<dbReference type="AlphaFoldDB" id="A0A1A7C1V3"/>
<feature type="transmembrane region" description="Helical" evidence="8">
    <location>
        <begin position="69"/>
        <end position="89"/>
    </location>
</feature>
<reference evidence="11 12" key="1">
    <citation type="submission" date="2016-04" db="EMBL/GenBank/DDBJ databases">
        <title>Draft genome sequence of Janthinobacterium psychrotolerans sp. nov., isolated from freshwater sediments in Denmark.</title>
        <authorList>
            <person name="Gong X."/>
            <person name="Skrivergaard S."/>
            <person name="Korsgaard B.S."/>
            <person name="Schreiber L."/>
            <person name="Marshall I.P."/>
            <person name="Finster K."/>
            <person name="Schramm A."/>
        </authorList>
    </citation>
    <scope>NUCLEOTIDE SEQUENCE [LARGE SCALE GENOMIC DNA]</scope>
    <source>
        <strain evidence="11 12">S3-2</strain>
    </source>
</reference>
<keyword evidence="3" id="KW-1003">Cell membrane</keyword>
<evidence type="ECO:0000256" key="3">
    <source>
        <dbReference type="ARBA" id="ARBA00022475"/>
    </source>
</evidence>
<evidence type="ECO:0000256" key="1">
    <source>
        <dbReference type="ARBA" id="ARBA00004651"/>
    </source>
</evidence>
<evidence type="ECO:0000256" key="7">
    <source>
        <dbReference type="SAM" id="MobiDB-lite"/>
    </source>
</evidence>
<dbReference type="PANTHER" id="PTHR30347">
    <property type="entry name" value="POTASSIUM CHANNEL RELATED"/>
    <property type="match status" value="1"/>
</dbReference>
<evidence type="ECO:0000256" key="6">
    <source>
        <dbReference type="ARBA" id="ARBA00023136"/>
    </source>
</evidence>
<evidence type="ECO:0000256" key="5">
    <source>
        <dbReference type="ARBA" id="ARBA00022989"/>
    </source>
</evidence>
<dbReference type="OrthoDB" id="9809206at2"/>
<dbReference type="STRING" id="1747903.ASR47_1012140"/>
<evidence type="ECO:0000256" key="8">
    <source>
        <dbReference type="SAM" id="Phobius"/>
    </source>
</evidence>
<name>A0A1A7C1V3_9BURK</name>
<dbReference type="EMBL" id="LOCQ01000051">
    <property type="protein sequence ID" value="OBV39916.1"/>
    <property type="molecule type" value="Genomic_DNA"/>
</dbReference>
<feature type="region of interest" description="Disordered" evidence="7">
    <location>
        <begin position="433"/>
        <end position="452"/>
    </location>
</feature>
<feature type="transmembrane region" description="Helical" evidence="8">
    <location>
        <begin position="176"/>
        <end position="200"/>
    </location>
</feature>
<dbReference type="GO" id="GO:0008381">
    <property type="term" value="F:mechanosensitive monoatomic ion channel activity"/>
    <property type="evidence" value="ECO:0007669"/>
    <property type="project" value="UniProtKB-ARBA"/>
</dbReference>
<feature type="transmembrane region" description="Helical" evidence="8">
    <location>
        <begin position="95"/>
        <end position="118"/>
    </location>
</feature>
<organism evidence="11 12">
    <name type="scientific">Janthinobacterium psychrotolerans</name>
    <dbReference type="NCBI Taxonomy" id="1747903"/>
    <lineage>
        <taxon>Bacteria</taxon>
        <taxon>Pseudomonadati</taxon>
        <taxon>Pseudomonadota</taxon>
        <taxon>Betaproteobacteria</taxon>
        <taxon>Burkholderiales</taxon>
        <taxon>Oxalobacteraceae</taxon>
        <taxon>Janthinobacterium</taxon>
    </lineage>
</organism>
<comment type="similarity">
    <text evidence="2">Belongs to the MscS (TC 1.A.23) family.</text>
</comment>
<dbReference type="InterPro" id="IPR011066">
    <property type="entry name" value="MscS_channel_C_sf"/>
</dbReference>
<dbReference type="InterPro" id="IPR049278">
    <property type="entry name" value="MS_channel_C"/>
</dbReference>
<feature type="transmembrane region" description="Helical" evidence="8">
    <location>
        <begin position="221"/>
        <end position="240"/>
    </location>
</feature>
<feature type="transmembrane region" description="Helical" evidence="8">
    <location>
        <begin position="138"/>
        <end position="156"/>
    </location>
</feature>
<dbReference type="RefSeq" id="WP_065307556.1">
    <property type="nucleotide sequence ID" value="NZ_LOCQ01000051.1"/>
</dbReference>
<feature type="transmembrane region" description="Helical" evidence="8">
    <location>
        <begin position="252"/>
        <end position="275"/>
    </location>
</feature>
<dbReference type="SUPFAM" id="SSF82861">
    <property type="entry name" value="Mechanosensitive channel protein MscS (YggB), transmembrane region"/>
    <property type="match status" value="1"/>
</dbReference>
<dbReference type="Proteomes" id="UP000092713">
    <property type="component" value="Unassembled WGS sequence"/>
</dbReference>
<comment type="caution">
    <text evidence="11">The sequence shown here is derived from an EMBL/GenBank/DDBJ whole genome shotgun (WGS) entry which is preliminary data.</text>
</comment>
<dbReference type="SUPFAM" id="SSF50182">
    <property type="entry name" value="Sm-like ribonucleoproteins"/>
    <property type="match status" value="1"/>
</dbReference>
<keyword evidence="12" id="KW-1185">Reference proteome</keyword>
<dbReference type="Gene3D" id="3.30.70.100">
    <property type="match status" value="1"/>
</dbReference>
<evidence type="ECO:0000259" key="9">
    <source>
        <dbReference type="Pfam" id="PF00924"/>
    </source>
</evidence>
<evidence type="ECO:0000313" key="11">
    <source>
        <dbReference type="EMBL" id="OBV39916.1"/>
    </source>
</evidence>
<protein>
    <submittedName>
        <fullName evidence="11">Mechanosensitive ion channel</fullName>
    </submittedName>
</protein>
<gene>
    <name evidence="11" type="ORF">ASR47_1012140</name>
</gene>
<dbReference type="PATRIC" id="fig|1747903.4.peg.3533"/>
<dbReference type="InterPro" id="IPR006685">
    <property type="entry name" value="MscS_channel_2nd"/>
</dbReference>
<dbReference type="Gene3D" id="2.30.30.60">
    <property type="match status" value="1"/>
</dbReference>
<keyword evidence="6 8" id="KW-0472">Membrane</keyword>